<name>A0A956NID1_UNCEI</name>
<dbReference type="AlphaFoldDB" id="A0A956NID1"/>
<dbReference type="Proteomes" id="UP000739538">
    <property type="component" value="Unassembled WGS sequence"/>
</dbReference>
<comment type="caution">
    <text evidence="1">The sequence shown here is derived from an EMBL/GenBank/DDBJ whole genome shotgun (WGS) entry which is preliminary data.</text>
</comment>
<evidence type="ECO:0000313" key="1">
    <source>
        <dbReference type="EMBL" id="MCA9758283.1"/>
    </source>
</evidence>
<evidence type="ECO:0008006" key="3">
    <source>
        <dbReference type="Google" id="ProtNLM"/>
    </source>
</evidence>
<reference evidence="1" key="2">
    <citation type="journal article" date="2021" name="Microbiome">
        <title>Successional dynamics and alternative stable states in a saline activated sludge microbial community over 9 years.</title>
        <authorList>
            <person name="Wang Y."/>
            <person name="Ye J."/>
            <person name="Ju F."/>
            <person name="Liu L."/>
            <person name="Boyd J.A."/>
            <person name="Deng Y."/>
            <person name="Parks D.H."/>
            <person name="Jiang X."/>
            <person name="Yin X."/>
            <person name="Woodcroft B.J."/>
            <person name="Tyson G.W."/>
            <person name="Hugenholtz P."/>
            <person name="Polz M.F."/>
            <person name="Zhang T."/>
        </authorList>
    </citation>
    <scope>NUCLEOTIDE SEQUENCE</scope>
    <source>
        <strain evidence="1">HKST-UBA02</strain>
    </source>
</reference>
<reference evidence="1" key="1">
    <citation type="submission" date="2020-04" db="EMBL/GenBank/DDBJ databases">
        <authorList>
            <person name="Zhang T."/>
        </authorList>
    </citation>
    <scope>NUCLEOTIDE SEQUENCE</scope>
    <source>
        <strain evidence="1">HKST-UBA02</strain>
    </source>
</reference>
<protein>
    <recommendedName>
        <fullName evidence="3">Outer membrane protein beta-barrel domain-containing protein</fullName>
    </recommendedName>
</protein>
<sequence length="262" mass="28226">MRRGTTTLTRLRLLVTAVSVATALLGMIGPSRALGADTLEANDAFIAEGEAASPAVAVGETSEPASSDSSAGLMEKAFEILEPFYFRWGPRWFDFDSTLDDRITPVSSDYSFDRRNVGIDLAVGYDFGPRFGVEAEIGGASLSPKPEEADAFLGGAMLLGVIPIARFGAHEFRLAGGLGMTMLYQKGPDFPERVYIGTAGQVGGRLRLQLQRHTRLSMGVDYTVQDTRWEILPGADDGDDEIRNVGGTAWIRGAFAGLEFCF</sequence>
<dbReference type="EMBL" id="JAGQHS010000157">
    <property type="protein sequence ID" value="MCA9758283.1"/>
    <property type="molecule type" value="Genomic_DNA"/>
</dbReference>
<proteinExistence type="predicted"/>
<dbReference type="InterPro" id="IPR011250">
    <property type="entry name" value="OMP/PagP_B-barrel"/>
</dbReference>
<accession>A0A956NID1</accession>
<gene>
    <name evidence="1" type="ORF">KDA27_20985</name>
</gene>
<dbReference type="SUPFAM" id="SSF56925">
    <property type="entry name" value="OMPA-like"/>
    <property type="match status" value="1"/>
</dbReference>
<organism evidence="1 2">
    <name type="scientific">Eiseniibacteriota bacterium</name>
    <dbReference type="NCBI Taxonomy" id="2212470"/>
    <lineage>
        <taxon>Bacteria</taxon>
        <taxon>Candidatus Eiseniibacteriota</taxon>
    </lineage>
</organism>
<evidence type="ECO:0000313" key="2">
    <source>
        <dbReference type="Proteomes" id="UP000739538"/>
    </source>
</evidence>